<dbReference type="InterPro" id="IPR029058">
    <property type="entry name" value="AB_hydrolase_fold"/>
</dbReference>
<dbReference type="RefSeq" id="WP_110717238.1">
    <property type="nucleotide sequence ID" value="NZ_PGFS01000001.1"/>
</dbReference>
<sequence length="215" mass="23433">MLAEPTPAVHPVRALLYLHGFNSSSASPKARLVKAACEALARHQGRSFACLTPDLSHRPDLALAQAEAALEALGHENTLMVGSSMGGFLATLLAERYGLRAVLINPAVRPARFVADYLGQTLVNEASGERFTIDNSYFDQLTSQQWERIVHPSRYLLLLGSDDETLDCRDAVRAYAGSRTLIHPGGDHGFEVLHDYLPVLFAHGGWQVPTPFSIS</sequence>
<dbReference type="Pfam" id="PF05728">
    <property type="entry name" value="UPF0227"/>
    <property type="match status" value="1"/>
</dbReference>
<evidence type="ECO:0000313" key="1">
    <source>
        <dbReference type="EMBL" id="MDH4572537.1"/>
    </source>
</evidence>
<dbReference type="EMBL" id="PGFS01000001">
    <property type="protein sequence ID" value="MDH4572537.1"/>
    <property type="molecule type" value="Genomic_DNA"/>
</dbReference>
<evidence type="ECO:0000313" key="2">
    <source>
        <dbReference type="Proteomes" id="UP001162135"/>
    </source>
</evidence>
<proteinExistence type="predicted"/>
<accession>A0ABT6I4B5</accession>
<dbReference type="Proteomes" id="UP001162135">
    <property type="component" value="Unassembled WGS sequence"/>
</dbReference>
<gene>
    <name evidence="1" type="ORF">CUR86_08760</name>
</gene>
<dbReference type="PANTHER" id="PTHR35602">
    <property type="entry name" value="ESTERASE YQIA-RELATED"/>
    <property type="match status" value="1"/>
</dbReference>
<dbReference type="SUPFAM" id="SSF53474">
    <property type="entry name" value="alpha/beta-Hydrolases"/>
    <property type="match status" value="1"/>
</dbReference>
<reference evidence="1" key="2">
    <citation type="submission" date="2017-11" db="EMBL/GenBank/DDBJ databases">
        <authorList>
            <person name="Das S.K."/>
        </authorList>
    </citation>
    <scope>NUCLEOTIDE SEQUENCE</scope>
    <source>
        <strain evidence="1">S4-41</strain>
    </source>
</reference>
<keyword evidence="2" id="KW-1185">Reference proteome</keyword>
<dbReference type="PANTHER" id="PTHR35602:SF3">
    <property type="entry name" value="ESTERASE YQIA"/>
    <property type="match status" value="1"/>
</dbReference>
<organism evidence="1 2">
    <name type="scientific">Salinicola acroporae</name>
    <dbReference type="NCBI Taxonomy" id="1541440"/>
    <lineage>
        <taxon>Bacteria</taxon>
        <taxon>Pseudomonadati</taxon>
        <taxon>Pseudomonadota</taxon>
        <taxon>Gammaproteobacteria</taxon>
        <taxon>Oceanospirillales</taxon>
        <taxon>Halomonadaceae</taxon>
        <taxon>Salinicola</taxon>
    </lineage>
</organism>
<dbReference type="InterPro" id="IPR008886">
    <property type="entry name" value="UPF0227/Esterase_YqiA"/>
</dbReference>
<reference evidence="1" key="1">
    <citation type="journal article" date="2015" name="Antonie Van Leeuwenhoek">
        <title>Comparative 16S rRNA signatures and multilocus sequence analysis for the genus Salinicola and description of Salinicola acroporae sp. nov., isolated from coral Acropora digitifera.</title>
        <authorList>
            <person name="Lepcha R.T."/>
            <person name="Poddar A."/>
            <person name="Schumann P."/>
            <person name="Das S.K."/>
        </authorList>
    </citation>
    <scope>NUCLEOTIDE SEQUENCE</scope>
    <source>
        <strain evidence="1">S4-41</strain>
    </source>
</reference>
<comment type="caution">
    <text evidence="1">The sequence shown here is derived from an EMBL/GenBank/DDBJ whole genome shotgun (WGS) entry which is preliminary data.</text>
</comment>
<dbReference type="Gene3D" id="3.40.50.1820">
    <property type="entry name" value="alpha/beta hydrolase"/>
    <property type="match status" value="1"/>
</dbReference>
<name>A0ABT6I4B5_9GAMM</name>
<protein>
    <submittedName>
        <fullName evidence="1">Esterase</fullName>
    </submittedName>
</protein>